<keyword evidence="5" id="KW-1185">Reference proteome</keyword>
<proteinExistence type="predicted"/>
<feature type="domain" description="Toxin VasX N-terminal region" evidence="3">
    <location>
        <begin position="22"/>
        <end position="213"/>
    </location>
</feature>
<evidence type="ECO:0000256" key="1">
    <source>
        <dbReference type="SAM" id="MobiDB-lite"/>
    </source>
</evidence>
<keyword evidence="2" id="KW-0812">Transmembrane</keyword>
<dbReference type="InterPro" id="IPR048126">
    <property type="entry name" value="Toxin_VasX"/>
</dbReference>
<evidence type="ECO:0000259" key="3">
    <source>
        <dbReference type="Pfam" id="PF20249"/>
    </source>
</evidence>
<comment type="caution">
    <text evidence="4">The sequence shown here is derived from an EMBL/GenBank/DDBJ whole genome shotgun (WGS) entry which is preliminary data.</text>
</comment>
<organism evidence="4 5">
    <name type="scientific">Salinicola rhizosphaerae</name>
    <dbReference type="NCBI Taxonomy" id="1443141"/>
    <lineage>
        <taxon>Bacteria</taxon>
        <taxon>Pseudomonadati</taxon>
        <taxon>Pseudomonadota</taxon>
        <taxon>Gammaproteobacteria</taxon>
        <taxon>Oceanospirillales</taxon>
        <taxon>Halomonadaceae</taxon>
        <taxon>Salinicola</taxon>
    </lineage>
</organism>
<protein>
    <recommendedName>
        <fullName evidence="3">Toxin VasX N-terminal region domain-containing protein</fullName>
    </recommendedName>
</protein>
<dbReference type="NCBIfam" id="NF041559">
    <property type="entry name" value="BTH_I2691_fam"/>
    <property type="match status" value="1"/>
</dbReference>
<feature type="transmembrane region" description="Helical" evidence="2">
    <location>
        <begin position="963"/>
        <end position="985"/>
    </location>
</feature>
<keyword evidence="2" id="KW-0472">Membrane</keyword>
<reference evidence="5" key="1">
    <citation type="journal article" date="2019" name="Int. J. Syst. Evol. Microbiol.">
        <title>The Global Catalogue of Microorganisms (GCM) 10K type strain sequencing project: providing services to taxonomists for standard genome sequencing and annotation.</title>
        <authorList>
            <consortium name="The Broad Institute Genomics Platform"/>
            <consortium name="The Broad Institute Genome Sequencing Center for Infectious Disease"/>
            <person name="Wu L."/>
            <person name="Ma J."/>
        </authorList>
    </citation>
    <scope>NUCLEOTIDE SEQUENCE [LARGE SCALE GENOMIC DNA]</scope>
    <source>
        <strain evidence="5">KCTC 32998</strain>
    </source>
</reference>
<dbReference type="RefSeq" id="WP_189445799.1">
    <property type="nucleotide sequence ID" value="NZ_BMZI01000007.1"/>
</dbReference>
<dbReference type="InterPro" id="IPR046864">
    <property type="entry name" value="VasX_N"/>
</dbReference>
<sequence length="1171" mass="129945">MTSATQASAHAVANETPGNGTCQFCERKGLPILPVRYAVCQRNDRNADIPELETSRIQEFTDIMLDKTLVGGEEQGRTVPDEVKAEITQSTGSQVNKYILRQLREGYLYFYDQDNPNGQHWYAYAITSDGKYYQFPVLQPPALDEIVFPERCQSNPGDVLSASVVTLPFPEDSGTLYYAFSEHPWPEPHIRMIGNHLDWRNTHMQQVDISAWVDGQQQPFAFGTDELEKVAEYSEAAKSLGEQFWSSGPKRALYEPEKLREVMSQRLDHAASEYQGKGLILAVKDEIGIIDELNAYRHQALAEVENFVCESDGNRRKLLCKQAIDAFKENFAKNYVASQKKSLDDAVDSARAERDDFLEQGQSQVDSSPRSRAQHQRKYDQLNRAVRDAELDRDNFKLNLQSEAAEQASERRRLQSEIERLKQEQAERLAELDRRAASDDPAVARSAEAMRRDPFYDNEIQRNELLLHNTRSEAERMADRHAAQLDELYDSDALEKFAEQHRKRTRMCEPLLALHDGDYSLWVKHHLLDVIGRYSQSDYWMGLGLSGLLANTLRGGILAPPSGELWQFLARAMMEKRAIIISGLFANNAELMGQARDTVSSLSDSDHLSADTLVGWSERFQTQQAAALTLHGRTPSANDIINRVHPILGQFSNTVGNAVAALVTQDLIADSDGQNKRFLRQFIRLGQLAWMSDPDTQQYKAPLPQLVDVKMTMAQYAHWLQQINQRYQDNQANKGADTDLAMPSLTGGGGNFSAPMAENGVVVTTTIPCFGLDPAVVQRLTENSAPGESYDAEQTQQQWADVIQSARDVAGTIAGAGNYGKLLALGLTAWNLLLAVDQELLDDENSGADWNRLVSSGVGLLSASMGAAEGYQAIRVASMGPGTEGALGRLLSGDTWKLGSGLLSVASGMLSVWDGMRKLTESSRARRLGQSLTADNLKVLGGFGVVSGISTILVIGFGVVAGLAVGLFFGILTLLLGVWIVTLVAPSVQMWVDRSLVGFHTSQVQKFEDLASEQSSLEMVFQGVVVELSWSPVRPDANQYVKSPYDIDVDGLNKAVESASQQVGVNLSIEIPETPSVSLILELLNVNANETVFKWSYEKQASDEGLVSKSERSTTMQTSAHPEFSLKDGFFYMEYYKEYTKEVLSDTAELKIFFSSSGGVYKRDTFRVEIE</sequence>
<feature type="region of interest" description="Disordered" evidence="1">
    <location>
        <begin position="358"/>
        <end position="380"/>
    </location>
</feature>
<evidence type="ECO:0000256" key="2">
    <source>
        <dbReference type="SAM" id="Phobius"/>
    </source>
</evidence>
<evidence type="ECO:0000313" key="4">
    <source>
        <dbReference type="EMBL" id="GHB31342.1"/>
    </source>
</evidence>
<dbReference type="Proteomes" id="UP000646745">
    <property type="component" value="Unassembled WGS sequence"/>
</dbReference>
<dbReference type="EMBL" id="BMZI01000007">
    <property type="protein sequence ID" value="GHB31342.1"/>
    <property type="molecule type" value="Genomic_DNA"/>
</dbReference>
<dbReference type="CDD" id="cd20707">
    <property type="entry name" value="MIX_III"/>
    <property type="match status" value="1"/>
</dbReference>
<name>A0ABQ3EEA4_9GAMM</name>
<gene>
    <name evidence="4" type="ORF">GCM10009038_32800</name>
</gene>
<feature type="compositionally biased region" description="Polar residues" evidence="1">
    <location>
        <begin position="360"/>
        <end position="371"/>
    </location>
</feature>
<feature type="transmembrane region" description="Helical" evidence="2">
    <location>
        <begin position="937"/>
        <end position="957"/>
    </location>
</feature>
<accession>A0ABQ3EEA4</accession>
<evidence type="ECO:0000313" key="5">
    <source>
        <dbReference type="Proteomes" id="UP000646745"/>
    </source>
</evidence>
<dbReference type="Pfam" id="PF20249">
    <property type="entry name" value="VasX_N"/>
    <property type="match status" value="1"/>
</dbReference>
<keyword evidence="2" id="KW-1133">Transmembrane helix</keyword>